<evidence type="ECO:0000313" key="1">
    <source>
        <dbReference type="EMBL" id="KAJ8422780.1"/>
    </source>
</evidence>
<dbReference type="OrthoDB" id="1612127at2759"/>
<protein>
    <submittedName>
        <fullName evidence="1">Uncharacterized protein</fullName>
    </submittedName>
</protein>
<gene>
    <name evidence="1" type="ORF">Cgig2_026692</name>
</gene>
<sequence length="198" mass="21972">MSVPKLFATSNIFFAQVMVDKGRRSGGTRSSVQVRAGEEDVVIIELMLSASEVAKGAHSGENVVMNCEGAKSKLRERKTPKSPGERERERMVLVKGEPLVHKLAMIAKYVVFPGAMAAALVYSPPEYNKPKKTLHPTQKLVLNYLMHSYFMKPGTRNASSSENPFPVVRRYPYKCGFLKLKNIVYSDLSAKGFGDESI</sequence>
<dbReference type="AlphaFoldDB" id="A0A9Q1JLG0"/>
<name>A0A9Q1JLG0_9CARY</name>
<reference evidence="1" key="1">
    <citation type="submission" date="2022-04" db="EMBL/GenBank/DDBJ databases">
        <title>Carnegiea gigantea Genome sequencing and assembly v2.</title>
        <authorList>
            <person name="Copetti D."/>
            <person name="Sanderson M.J."/>
            <person name="Burquez A."/>
            <person name="Wojciechowski M.F."/>
        </authorList>
    </citation>
    <scope>NUCLEOTIDE SEQUENCE</scope>
    <source>
        <strain evidence="1">SGP5-SGP5p</strain>
        <tissue evidence="1">Aerial part</tissue>
    </source>
</reference>
<proteinExistence type="predicted"/>
<organism evidence="1 2">
    <name type="scientific">Carnegiea gigantea</name>
    <dbReference type="NCBI Taxonomy" id="171969"/>
    <lineage>
        <taxon>Eukaryota</taxon>
        <taxon>Viridiplantae</taxon>
        <taxon>Streptophyta</taxon>
        <taxon>Embryophyta</taxon>
        <taxon>Tracheophyta</taxon>
        <taxon>Spermatophyta</taxon>
        <taxon>Magnoliopsida</taxon>
        <taxon>eudicotyledons</taxon>
        <taxon>Gunneridae</taxon>
        <taxon>Pentapetalae</taxon>
        <taxon>Caryophyllales</taxon>
        <taxon>Cactineae</taxon>
        <taxon>Cactaceae</taxon>
        <taxon>Cactoideae</taxon>
        <taxon>Echinocereeae</taxon>
        <taxon>Carnegiea</taxon>
    </lineage>
</organism>
<dbReference type="Proteomes" id="UP001153076">
    <property type="component" value="Unassembled WGS sequence"/>
</dbReference>
<dbReference type="EMBL" id="JAKOGI010002145">
    <property type="protein sequence ID" value="KAJ8422780.1"/>
    <property type="molecule type" value="Genomic_DNA"/>
</dbReference>
<keyword evidence="2" id="KW-1185">Reference proteome</keyword>
<comment type="caution">
    <text evidence="1">The sequence shown here is derived from an EMBL/GenBank/DDBJ whole genome shotgun (WGS) entry which is preliminary data.</text>
</comment>
<evidence type="ECO:0000313" key="2">
    <source>
        <dbReference type="Proteomes" id="UP001153076"/>
    </source>
</evidence>
<accession>A0A9Q1JLG0</accession>